<keyword evidence="1" id="KW-0646">Protease inhibitor</keyword>
<dbReference type="AlphaFoldDB" id="A0A9N9XRR6"/>
<evidence type="ECO:0000256" key="3">
    <source>
        <dbReference type="SAM" id="SignalP"/>
    </source>
</evidence>
<protein>
    <recommendedName>
        <fullName evidence="4">TIL domain-containing protein</fullName>
    </recommendedName>
</protein>
<organism evidence="5 6">
    <name type="scientific">Phyllotreta striolata</name>
    <name type="common">Striped flea beetle</name>
    <name type="synonym">Crioceris striolata</name>
    <dbReference type="NCBI Taxonomy" id="444603"/>
    <lineage>
        <taxon>Eukaryota</taxon>
        <taxon>Metazoa</taxon>
        <taxon>Ecdysozoa</taxon>
        <taxon>Arthropoda</taxon>
        <taxon>Hexapoda</taxon>
        <taxon>Insecta</taxon>
        <taxon>Pterygota</taxon>
        <taxon>Neoptera</taxon>
        <taxon>Endopterygota</taxon>
        <taxon>Coleoptera</taxon>
        <taxon>Polyphaga</taxon>
        <taxon>Cucujiformia</taxon>
        <taxon>Chrysomeloidea</taxon>
        <taxon>Chrysomelidae</taxon>
        <taxon>Galerucinae</taxon>
        <taxon>Alticini</taxon>
        <taxon>Phyllotreta</taxon>
    </lineage>
</organism>
<reference evidence="5" key="1">
    <citation type="submission" date="2022-01" db="EMBL/GenBank/DDBJ databases">
        <authorList>
            <person name="King R."/>
        </authorList>
    </citation>
    <scope>NUCLEOTIDE SEQUENCE</scope>
</reference>
<keyword evidence="6" id="KW-1185">Reference proteome</keyword>
<dbReference type="GO" id="GO:0030414">
    <property type="term" value="F:peptidase inhibitor activity"/>
    <property type="evidence" value="ECO:0007669"/>
    <property type="project" value="UniProtKB-KW"/>
</dbReference>
<dbReference type="Proteomes" id="UP001153712">
    <property type="component" value="Chromosome 5"/>
</dbReference>
<keyword evidence="3" id="KW-0732">Signal</keyword>
<dbReference type="SUPFAM" id="SSF57567">
    <property type="entry name" value="Serine protease inhibitors"/>
    <property type="match status" value="1"/>
</dbReference>
<feature type="domain" description="TIL" evidence="4">
    <location>
        <begin position="32"/>
        <end position="87"/>
    </location>
</feature>
<evidence type="ECO:0000259" key="4">
    <source>
        <dbReference type="Pfam" id="PF01826"/>
    </source>
</evidence>
<dbReference type="Pfam" id="PF01826">
    <property type="entry name" value="TIL"/>
    <property type="match status" value="1"/>
</dbReference>
<name>A0A9N9XRR6_PHYSR</name>
<proteinExistence type="predicted"/>
<evidence type="ECO:0000256" key="2">
    <source>
        <dbReference type="ARBA" id="ARBA00023157"/>
    </source>
</evidence>
<dbReference type="EMBL" id="OU900098">
    <property type="protein sequence ID" value="CAG9862494.1"/>
    <property type="molecule type" value="Genomic_DNA"/>
</dbReference>
<dbReference type="OrthoDB" id="6236007at2759"/>
<dbReference type="Gene3D" id="2.10.25.10">
    <property type="entry name" value="Laminin"/>
    <property type="match status" value="1"/>
</dbReference>
<accession>A0A9N9XRR6</accession>
<dbReference type="FunFam" id="2.10.25.10:FF:000674">
    <property type="entry name" value="Mucin-2"/>
    <property type="match status" value="1"/>
</dbReference>
<sequence length="92" mass="10040">MNSYAVIYVVLTIFGVVFSEELPPGGITKINCTKPFEFYDCGSACQTECKTLGEQCPIINIRCNDACYCISGYARDASGTCIPIKNCPPKCH</sequence>
<evidence type="ECO:0000256" key="1">
    <source>
        <dbReference type="ARBA" id="ARBA00022690"/>
    </source>
</evidence>
<evidence type="ECO:0000313" key="6">
    <source>
        <dbReference type="Proteomes" id="UP001153712"/>
    </source>
</evidence>
<keyword evidence="2" id="KW-1015">Disulfide bond</keyword>
<dbReference type="InterPro" id="IPR002919">
    <property type="entry name" value="TIL_dom"/>
</dbReference>
<dbReference type="InterPro" id="IPR036084">
    <property type="entry name" value="Ser_inhib-like_sf"/>
</dbReference>
<gene>
    <name evidence="5" type="ORF">PHYEVI_LOCUS8807</name>
</gene>
<feature type="signal peptide" evidence="3">
    <location>
        <begin position="1"/>
        <end position="19"/>
    </location>
</feature>
<evidence type="ECO:0000313" key="5">
    <source>
        <dbReference type="EMBL" id="CAG9862494.1"/>
    </source>
</evidence>
<feature type="chain" id="PRO_5040234000" description="TIL domain-containing protein" evidence="3">
    <location>
        <begin position="20"/>
        <end position="92"/>
    </location>
</feature>
<dbReference type="CDD" id="cd19941">
    <property type="entry name" value="TIL"/>
    <property type="match status" value="1"/>
</dbReference>